<dbReference type="InterPro" id="IPR036849">
    <property type="entry name" value="Enolase-like_C_sf"/>
</dbReference>
<evidence type="ECO:0000256" key="4">
    <source>
        <dbReference type="ARBA" id="ARBA00023239"/>
    </source>
</evidence>
<keyword evidence="4 8" id="KW-0456">Lyase</keyword>
<dbReference type="PANTHER" id="PTHR48073:SF5">
    <property type="entry name" value="O-SUCCINYLBENZOATE SYNTHASE"/>
    <property type="match status" value="1"/>
</dbReference>
<accession>A0ABY4P7X2</accession>
<comment type="cofactor">
    <cofactor evidence="1">
        <name>a divalent metal cation</name>
        <dbReference type="ChEBI" id="CHEBI:60240"/>
    </cofactor>
</comment>
<reference evidence="8" key="1">
    <citation type="journal article" date="2022" name="Int. J. Syst. Evol. Microbiol.">
        <title>Apilactobacillus apisilvae sp. nov., Nicolia spurrieriana gen. nov. sp. nov., Bombilactobacillus folatiphilus sp. nov. and Bombilactobacillus thymidiniphilus sp. nov., four new lactic acid bacterial isolates from stingless bees Tetragonula carbonaria and Austroplebeia australis.</title>
        <authorList>
            <person name="Oliphant S.A."/>
            <person name="Watson-Haigh N.S."/>
            <person name="Sumby K.M."/>
            <person name="Gardner J."/>
            <person name="Groom S."/>
            <person name="Jiranek V."/>
        </authorList>
    </citation>
    <scope>NUCLEOTIDE SEQUENCE</scope>
    <source>
        <strain evidence="8">SG4_D2</strain>
    </source>
</reference>
<sequence>MQIKKLKLLPINLSLKQPFASAHETMRQRPVTLVALGDELGNWGYGEIEAFATPFYTAETQVTSCYILQNFLWPLIKEQEYSDPRQLWQMMQAVKANHFAKAAIDMAVWDLTAKRLHQSLAALLAEVSGITGRQQVPVGVSVGLHDLPQTVQAVRKAQIAGYSRIKIKVNGNQDLQRIAQLRQQLPDFNLTLDANGSLTMTPTLAPEIDRLHLTFIEDPFSPVAWGQSWQLQSEMQTPLCFDEPIVDVKMALDAMQLEQCQIVSVKLAVLGGLTPVLQLLQAQQQQHFLMWCGGMLEGGIGRAANLALASLSNFNFPGDLSANARYYDQDYTESLTFAHGQLLVPDAWGLGVELLPKYQTLLAQQPILD</sequence>
<feature type="domain" description="Mandelate racemase/muconate lactonizing enzyme C-terminal" evidence="7">
    <location>
        <begin position="147"/>
        <end position="238"/>
    </location>
</feature>
<name>A0ABY4P7X2_9LACO</name>
<protein>
    <recommendedName>
        <fullName evidence="5 6">o-succinylbenzoate synthase</fullName>
        <ecNumber evidence="5 6">4.2.1.113</ecNumber>
    </recommendedName>
</protein>
<dbReference type="InterPro" id="IPR029017">
    <property type="entry name" value="Enolase-like_N"/>
</dbReference>
<dbReference type="SUPFAM" id="SSF51604">
    <property type="entry name" value="Enolase C-terminal domain-like"/>
    <property type="match status" value="1"/>
</dbReference>
<dbReference type="Pfam" id="PF13378">
    <property type="entry name" value="MR_MLE_C"/>
    <property type="match status" value="1"/>
</dbReference>
<keyword evidence="2" id="KW-0479">Metal-binding</keyword>
<keyword evidence="3" id="KW-0460">Magnesium</keyword>
<dbReference type="NCBIfam" id="TIGR01928">
    <property type="entry name" value="menC_lowGC_arch"/>
    <property type="match status" value="1"/>
</dbReference>
<dbReference type="Pfam" id="PF02746">
    <property type="entry name" value="MR_MLE_N"/>
    <property type="match status" value="1"/>
</dbReference>
<dbReference type="EC" id="4.2.1.113" evidence="5 6"/>
<evidence type="ECO:0000256" key="2">
    <source>
        <dbReference type="ARBA" id="ARBA00022723"/>
    </source>
</evidence>
<evidence type="ECO:0000256" key="1">
    <source>
        <dbReference type="ARBA" id="ARBA00001968"/>
    </source>
</evidence>
<gene>
    <name evidence="8" type="primary">menC</name>
    <name evidence="8" type="ORF">MOO45_06235</name>
</gene>
<dbReference type="Gene3D" id="3.20.20.120">
    <property type="entry name" value="Enolase-like C-terminal domain"/>
    <property type="match status" value="1"/>
</dbReference>
<organism evidence="8 9">
    <name type="scientific">Bombilactobacillus folatiphilus</name>
    <dbReference type="NCBI Taxonomy" id="2923362"/>
    <lineage>
        <taxon>Bacteria</taxon>
        <taxon>Bacillati</taxon>
        <taxon>Bacillota</taxon>
        <taxon>Bacilli</taxon>
        <taxon>Lactobacillales</taxon>
        <taxon>Lactobacillaceae</taxon>
        <taxon>Bombilactobacillus</taxon>
    </lineage>
</organism>
<dbReference type="InterPro" id="IPR010197">
    <property type="entry name" value="OSBS/NAAAR"/>
</dbReference>
<dbReference type="Gene3D" id="3.30.390.10">
    <property type="entry name" value="Enolase-like, N-terminal domain"/>
    <property type="match status" value="1"/>
</dbReference>
<keyword evidence="9" id="KW-1185">Reference proteome</keyword>
<dbReference type="SFLD" id="SFLDF00009">
    <property type="entry name" value="o-succinylbenzoate_synthase"/>
    <property type="match status" value="1"/>
</dbReference>
<evidence type="ECO:0000256" key="5">
    <source>
        <dbReference type="ARBA" id="ARBA00029491"/>
    </source>
</evidence>
<dbReference type="Proteomes" id="UP000831495">
    <property type="component" value="Chromosome"/>
</dbReference>
<evidence type="ECO:0000313" key="8">
    <source>
        <dbReference type="EMBL" id="UQS81798.1"/>
    </source>
</evidence>
<evidence type="ECO:0000256" key="6">
    <source>
        <dbReference type="NCBIfam" id="TIGR01928"/>
    </source>
</evidence>
<dbReference type="SUPFAM" id="SSF54826">
    <property type="entry name" value="Enolase N-terminal domain-like"/>
    <property type="match status" value="1"/>
</dbReference>
<dbReference type="InterPro" id="IPR029065">
    <property type="entry name" value="Enolase_C-like"/>
</dbReference>
<dbReference type="InterPro" id="IPR013342">
    <property type="entry name" value="Mandelate_racemase_C"/>
</dbReference>
<dbReference type="InterPro" id="IPR013341">
    <property type="entry name" value="Mandelate_racemase_N_dom"/>
</dbReference>
<dbReference type="PANTHER" id="PTHR48073">
    <property type="entry name" value="O-SUCCINYLBENZOATE SYNTHASE-RELATED"/>
    <property type="match status" value="1"/>
</dbReference>
<evidence type="ECO:0000256" key="3">
    <source>
        <dbReference type="ARBA" id="ARBA00022842"/>
    </source>
</evidence>
<dbReference type="SMART" id="SM00922">
    <property type="entry name" value="MR_MLE"/>
    <property type="match status" value="1"/>
</dbReference>
<dbReference type="GO" id="GO:0043748">
    <property type="term" value="F:O-succinylbenzoate synthase activity"/>
    <property type="evidence" value="ECO:0007669"/>
    <property type="project" value="UniProtKB-EC"/>
</dbReference>
<evidence type="ECO:0000259" key="7">
    <source>
        <dbReference type="SMART" id="SM00922"/>
    </source>
</evidence>
<evidence type="ECO:0000313" key="9">
    <source>
        <dbReference type="Proteomes" id="UP000831495"/>
    </source>
</evidence>
<proteinExistence type="predicted"/>
<dbReference type="EMBL" id="CP093366">
    <property type="protein sequence ID" value="UQS81798.1"/>
    <property type="molecule type" value="Genomic_DNA"/>
</dbReference>
<dbReference type="SFLD" id="SFLDG00180">
    <property type="entry name" value="muconate_cycloisomerase"/>
    <property type="match status" value="1"/>
</dbReference>
<dbReference type="SFLD" id="SFLDS00001">
    <property type="entry name" value="Enolase"/>
    <property type="match status" value="1"/>
</dbReference>
<dbReference type="RefSeq" id="WP_249514066.1">
    <property type="nucleotide sequence ID" value="NZ_CP093366.1"/>
</dbReference>